<dbReference type="EMBL" id="LR798395">
    <property type="protein sequence ID" value="CAB5229050.1"/>
    <property type="molecule type" value="Genomic_DNA"/>
</dbReference>
<evidence type="ECO:0000313" key="4">
    <source>
        <dbReference type="EMBL" id="CAB4164845.1"/>
    </source>
</evidence>
<dbReference type="EMBL" id="LR796762">
    <property type="protein sequence ID" value="CAB4164845.1"/>
    <property type="molecule type" value="Genomic_DNA"/>
</dbReference>
<dbReference type="EMBL" id="LR797305">
    <property type="protein sequence ID" value="CAB4200811.1"/>
    <property type="molecule type" value="Genomic_DNA"/>
</dbReference>
<dbReference type="EMBL" id="LR796961">
    <property type="protein sequence ID" value="CAB4178080.1"/>
    <property type="molecule type" value="Genomic_DNA"/>
</dbReference>
<sequence length="68" mass="7347">MTQYLVTWQMVYEADNHLDAVAQAYGSICEVAQNPSVGANFVTVAYDGDHSIKTTIEIDEALALLGIA</sequence>
<reference evidence="5" key="1">
    <citation type="submission" date="2020-05" db="EMBL/GenBank/DDBJ databases">
        <authorList>
            <person name="Chiriac C."/>
            <person name="Salcher M."/>
            <person name="Ghai R."/>
            <person name="Kavagutti S V."/>
        </authorList>
    </citation>
    <scope>NUCLEOTIDE SEQUENCE</scope>
</reference>
<evidence type="ECO:0000313" key="9">
    <source>
        <dbReference type="EMBL" id="CAB4212570.1"/>
    </source>
</evidence>
<evidence type="ECO:0000313" key="10">
    <source>
        <dbReference type="EMBL" id="CAB4217221.1"/>
    </source>
</evidence>
<dbReference type="EMBL" id="LR796443">
    <property type="protein sequence ID" value="CAB4145145.1"/>
    <property type="molecule type" value="Genomic_DNA"/>
</dbReference>
<evidence type="ECO:0000313" key="8">
    <source>
        <dbReference type="EMBL" id="CAB4200811.1"/>
    </source>
</evidence>
<dbReference type="EMBL" id="LR796698">
    <property type="protein sequence ID" value="CAB4160443.1"/>
    <property type="molecule type" value="Genomic_DNA"/>
</dbReference>
<dbReference type="EMBL" id="LR797177">
    <property type="protein sequence ID" value="CAB4191851.1"/>
    <property type="molecule type" value="Genomic_DNA"/>
</dbReference>
<evidence type="ECO:0000313" key="11">
    <source>
        <dbReference type="EMBL" id="CAB5225053.1"/>
    </source>
</evidence>
<evidence type="ECO:0000313" key="7">
    <source>
        <dbReference type="EMBL" id="CAB4191851.1"/>
    </source>
</evidence>
<dbReference type="EMBL" id="LR796878">
    <property type="protein sequence ID" value="CAB4172293.1"/>
    <property type="molecule type" value="Genomic_DNA"/>
</dbReference>
<dbReference type="EMBL" id="LR797452">
    <property type="protein sequence ID" value="CAB4217221.1"/>
    <property type="molecule type" value="Genomic_DNA"/>
</dbReference>
<dbReference type="EMBL" id="LR797395">
    <property type="protein sequence ID" value="CAB4212570.1"/>
    <property type="molecule type" value="Genomic_DNA"/>
</dbReference>
<evidence type="ECO:0000313" key="1">
    <source>
        <dbReference type="EMBL" id="CAB4145145.1"/>
    </source>
</evidence>
<evidence type="ECO:0000313" key="3">
    <source>
        <dbReference type="EMBL" id="CAB4160443.1"/>
    </source>
</evidence>
<evidence type="ECO:0000313" key="12">
    <source>
        <dbReference type="EMBL" id="CAB5229050.1"/>
    </source>
</evidence>
<gene>
    <name evidence="6" type="ORF">UFOVP1002_23</name>
    <name evidence="7" type="ORF">UFOVP1217_174</name>
    <name evidence="8" type="ORF">UFOVP1343_158</name>
    <name evidence="9" type="ORF">UFOVP1438_19</name>
    <name evidence="12" type="ORF">UFOVP1541_165</name>
    <name evidence="10" type="ORF">UFOVP1592_15</name>
    <name evidence="1" type="ORF">UFOVP465_64</name>
    <name evidence="2" type="ORF">UFOVP666_110</name>
    <name evidence="3" type="ORF">UFOVP727_187</name>
    <name evidence="11" type="ORF">UFOVP741_2</name>
    <name evidence="4" type="ORF">UFOVP819_138</name>
    <name evidence="5" type="ORF">UFOVP926_136</name>
</gene>
<evidence type="ECO:0000313" key="2">
    <source>
        <dbReference type="EMBL" id="CAB4156690.1"/>
    </source>
</evidence>
<protein>
    <submittedName>
        <fullName evidence="5">Uncharacterized protein</fullName>
    </submittedName>
</protein>
<evidence type="ECO:0000313" key="5">
    <source>
        <dbReference type="EMBL" id="CAB4172293.1"/>
    </source>
</evidence>
<dbReference type="EMBL" id="LR798341">
    <property type="protein sequence ID" value="CAB5225053.1"/>
    <property type="molecule type" value="Genomic_DNA"/>
</dbReference>
<evidence type="ECO:0000313" key="6">
    <source>
        <dbReference type="EMBL" id="CAB4178080.1"/>
    </source>
</evidence>
<dbReference type="EMBL" id="LR796644">
    <property type="protein sequence ID" value="CAB4156690.1"/>
    <property type="molecule type" value="Genomic_DNA"/>
</dbReference>
<organism evidence="5">
    <name type="scientific">uncultured Caudovirales phage</name>
    <dbReference type="NCBI Taxonomy" id="2100421"/>
    <lineage>
        <taxon>Viruses</taxon>
        <taxon>Duplodnaviria</taxon>
        <taxon>Heunggongvirae</taxon>
        <taxon>Uroviricota</taxon>
        <taxon>Caudoviricetes</taxon>
        <taxon>Peduoviridae</taxon>
        <taxon>Maltschvirus</taxon>
        <taxon>Maltschvirus maltsch</taxon>
    </lineage>
</organism>
<name>A0A6J5PL69_9CAUD</name>
<accession>A0A6J5PL69</accession>
<proteinExistence type="predicted"/>